<gene>
    <name evidence="2" type="ORF">NCTC11087_01052</name>
</gene>
<organism evidence="2 3">
    <name type="scientific">Faecalicoccus pleomorphus</name>
    <dbReference type="NCBI Taxonomy" id="1323"/>
    <lineage>
        <taxon>Bacteria</taxon>
        <taxon>Bacillati</taxon>
        <taxon>Bacillota</taxon>
        <taxon>Erysipelotrichia</taxon>
        <taxon>Erysipelotrichales</taxon>
        <taxon>Erysipelotrichaceae</taxon>
        <taxon>Faecalicoccus</taxon>
    </lineage>
</organism>
<keyword evidence="1" id="KW-0812">Transmembrane</keyword>
<dbReference type="InterPro" id="IPR019277">
    <property type="entry name" value="DUF2304"/>
</dbReference>
<proteinExistence type="predicted"/>
<protein>
    <submittedName>
        <fullName evidence="2">Membrane protein</fullName>
    </submittedName>
</protein>
<keyword evidence="1" id="KW-1133">Transmembrane helix</keyword>
<feature type="transmembrane region" description="Helical" evidence="1">
    <location>
        <begin position="34"/>
        <end position="55"/>
    </location>
</feature>
<accession>A0A380LK08</accession>
<dbReference type="RefSeq" id="WP_022790397.1">
    <property type="nucleotide sequence ID" value="NZ_UHFX01000003.1"/>
</dbReference>
<keyword evidence="3" id="KW-1185">Reference proteome</keyword>
<reference evidence="2 3" key="1">
    <citation type="submission" date="2018-06" db="EMBL/GenBank/DDBJ databases">
        <authorList>
            <consortium name="Pathogen Informatics"/>
            <person name="Doyle S."/>
        </authorList>
    </citation>
    <scope>NUCLEOTIDE SEQUENCE [LARGE SCALE GENOMIC DNA]</scope>
    <source>
        <strain evidence="2 3">NCTC11087</strain>
    </source>
</reference>
<dbReference type="EMBL" id="UHFX01000003">
    <property type="protein sequence ID" value="SUO04158.1"/>
    <property type="molecule type" value="Genomic_DNA"/>
</dbReference>
<name>A0A380LK08_9FIRM</name>
<feature type="transmembrane region" description="Helical" evidence="1">
    <location>
        <begin position="67"/>
        <end position="85"/>
    </location>
</feature>
<evidence type="ECO:0000313" key="3">
    <source>
        <dbReference type="Proteomes" id="UP000255523"/>
    </source>
</evidence>
<evidence type="ECO:0000313" key="2">
    <source>
        <dbReference type="EMBL" id="SUO04158.1"/>
    </source>
</evidence>
<feature type="transmembrane region" description="Helical" evidence="1">
    <location>
        <begin position="6"/>
        <end position="22"/>
    </location>
</feature>
<dbReference type="GeneID" id="77462020"/>
<sequence>MQLSIVFLITSFFTFIFIILKIRKNGLNIDDSIIWIIWGILLLILSLFPQIPTYISDILGFMSTSNFIFSIFIFFLYILLFVQSIQISKLKEKQKELIQKLSLKEKNERDSKK</sequence>
<keyword evidence="1" id="KW-0472">Membrane</keyword>
<dbReference type="AlphaFoldDB" id="A0A380LK08"/>
<dbReference type="Proteomes" id="UP000255523">
    <property type="component" value="Unassembled WGS sequence"/>
</dbReference>
<evidence type="ECO:0000256" key="1">
    <source>
        <dbReference type="SAM" id="Phobius"/>
    </source>
</evidence>
<dbReference type="Pfam" id="PF10066">
    <property type="entry name" value="DUF2304"/>
    <property type="match status" value="1"/>
</dbReference>